<dbReference type="SUPFAM" id="SSF47413">
    <property type="entry name" value="lambda repressor-like DNA-binding domains"/>
    <property type="match status" value="1"/>
</dbReference>
<name>A0A3A4RYZ6_9STRE</name>
<evidence type="ECO:0000259" key="2">
    <source>
        <dbReference type="PROSITE" id="PS50943"/>
    </source>
</evidence>
<proteinExistence type="predicted"/>
<dbReference type="RefSeq" id="WP_119942666.1">
    <property type="nucleotide sequence ID" value="NZ_PTQV01000035.1"/>
</dbReference>
<dbReference type="InterPro" id="IPR010982">
    <property type="entry name" value="Lambda_DNA-bd_dom_sf"/>
</dbReference>
<comment type="caution">
    <text evidence="3">The sequence shown here is derived from an EMBL/GenBank/DDBJ whole genome shotgun (WGS) entry which is preliminary data.</text>
</comment>
<evidence type="ECO:0000313" key="3">
    <source>
        <dbReference type="EMBL" id="RJP82209.1"/>
    </source>
</evidence>
<dbReference type="GO" id="GO:0003677">
    <property type="term" value="F:DNA binding"/>
    <property type="evidence" value="ECO:0007669"/>
    <property type="project" value="UniProtKB-KW"/>
</dbReference>
<dbReference type="AlphaFoldDB" id="A0A3A4RYZ6"/>
<gene>
    <name evidence="3" type="ORF">C5O68_05925</name>
</gene>
<dbReference type="EMBL" id="PTQV01000035">
    <property type="protein sequence ID" value="RJP82209.1"/>
    <property type="molecule type" value="Genomic_DNA"/>
</dbReference>
<evidence type="ECO:0000256" key="1">
    <source>
        <dbReference type="ARBA" id="ARBA00023125"/>
    </source>
</evidence>
<keyword evidence="1" id="KW-0238">DNA-binding</keyword>
<dbReference type="Proteomes" id="UP000266144">
    <property type="component" value="Unassembled WGS sequence"/>
</dbReference>
<dbReference type="PANTHER" id="PTHR46558:SF11">
    <property type="entry name" value="HTH-TYPE TRANSCRIPTIONAL REGULATOR XRE"/>
    <property type="match status" value="1"/>
</dbReference>
<dbReference type="PANTHER" id="PTHR46558">
    <property type="entry name" value="TRACRIPTIONAL REGULATORY PROTEIN-RELATED-RELATED"/>
    <property type="match status" value="1"/>
</dbReference>
<sequence>MKNRIKLLRQKQGKTQKELADEIGVKKLTISRWENAEDVSLKQEKAQQLADHFGVSVGYLLGYDDVPKELIDELELQLDHVLTPTEKEDLENNPELRNHYLSIVRNRLLYNQRKEVEKTAQAFDKDFIRLLKEYSIYLSDNQIEQIKELMKTMSSINNKYLMVTMAGGYFEQMKSEKENEFKVLFKYSKTWQENYSTMEYNEKNNIK</sequence>
<accession>A0A3A4RYZ6</accession>
<evidence type="ECO:0000313" key="4">
    <source>
        <dbReference type="Proteomes" id="UP000266144"/>
    </source>
</evidence>
<organism evidence="3 4">
    <name type="scientific">Streptococcus pseudopneumoniae</name>
    <dbReference type="NCBI Taxonomy" id="257758"/>
    <lineage>
        <taxon>Bacteria</taxon>
        <taxon>Bacillati</taxon>
        <taxon>Bacillota</taxon>
        <taxon>Bacilli</taxon>
        <taxon>Lactobacillales</taxon>
        <taxon>Streptococcaceae</taxon>
        <taxon>Streptococcus</taxon>
    </lineage>
</organism>
<protein>
    <recommendedName>
        <fullName evidence="2">HTH cro/C1-type domain-containing protein</fullName>
    </recommendedName>
</protein>
<feature type="domain" description="HTH cro/C1-type" evidence="2">
    <location>
        <begin position="5"/>
        <end position="60"/>
    </location>
</feature>
<reference evidence="4" key="1">
    <citation type="submission" date="2018-02" db="EMBL/GenBank/DDBJ databases">
        <authorList>
            <person name="Handem S."/>
        </authorList>
    </citation>
    <scope>NUCLEOTIDE SEQUENCE [LARGE SCALE GENOMIC DNA]</scope>
    <source>
        <strain evidence="4">Spain939</strain>
    </source>
</reference>
<dbReference type="SMART" id="SM00530">
    <property type="entry name" value="HTH_XRE"/>
    <property type="match status" value="1"/>
</dbReference>
<dbReference type="InterPro" id="IPR001387">
    <property type="entry name" value="Cro/C1-type_HTH"/>
</dbReference>
<dbReference type="PROSITE" id="PS50943">
    <property type="entry name" value="HTH_CROC1"/>
    <property type="match status" value="1"/>
</dbReference>
<dbReference type="Gene3D" id="1.10.260.40">
    <property type="entry name" value="lambda repressor-like DNA-binding domains"/>
    <property type="match status" value="1"/>
</dbReference>
<dbReference type="CDD" id="cd00093">
    <property type="entry name" value="HTH_XRE"/>
    <property type="match status" value="1"/>
</dbReference>
<dbReference type="Pfam" id="PF01381">
    <property type="entry name" value="HTH_3"/>
    <property type="match status" value="1"/>
</dbReference>